<reference evidence="2" key="1">
    <citation type="submission" date="2021-01" db="EMBL/GenBank/DDBJ databases">
        <authorList>
            <consortium name="Genoscope - CEA"/>
            <person name="William W."/>
        </authorList>
    </citation>
    <scope>NUCLEOTIDE SEQUENCE</scope>
</reference>
<dbReference type="EMBL" id="CAJJDP010000034">
    <property type="protein sequence ID" value="CAD8157917.1"/>
    <property type="molecule type" value="Genomic_DNA"/>
</dbReference>
<dbReference type="Proteomes" id="UP000683925">
    <property type="component" value="Unassembled WGS sequence"/>
</dbReference>
<accession>A0A8S1U2Q5</accession>
<organism evidence="2 3">
    <name type="scientific">Paramecium octaurelia</name>
    <dbReference type="NCBI Taxonomy" id="43137"/>
    <lineage>
        <taxon>Eukaryota</taxon>
        <taxon>Sar</taxon>
        <taxon>Alveolata</taxon>
        <taxon>Ciliophora</taxon>
        <taxon>Intramacronucleata</taxon>
        <taxon>Oligohymenophorea</taxon>
        <taxon>Peniculida</taxon>
        <taxon>Parameciidae</taxon>
        <taxon>Paramecium</taxon>
    </lineage>
</organism>
<evidence type="ECO:0000313" key="3">
    <source>
        <dbReference type="Proteomes" id="UP000683925"/>
    </source>
</evidence>
<feature type="compositionally biased region" description="Basic residues" evidence="1">
    <location>
        <begin position="1"/>
        <end position="15"/>
    </location>
</feature>
<sequence>MEKLSKQRPKTHGQRSQHEFEEEIDNNQDIECLYKWLKQGDFKQEITTELI</sequence>
<protein>
    <submittedName>
        <fullName evidence="2">Uncharacterized protein</fullName>
    </submittedName>
</protein>
<comment type="caution">
    <text evidence="2">The sequence shown here is derived from an EMBL/GenBank/DDBJ whole genome shotgun (WGS) entry which is preliminary data.</text>
</comment>
<proteinExistence type="predicted"/>
<name>A0A8S1U2Q5_PAROT</name>
<evidence type="ECO:0000256" key="1">
    <source>
        <dbReference type="SAM" id="MobiDB-lite"/>
    </source>
</evidence>
<dbReference type="AlphaFoldDB" id="A0A8S1U2Q5"/>
<evidence type="ECO:0000313" key="2">
    <source>
        <dbReference type="EMBL" id="CAD8157917.1"/>
    </source>
</evidence>
<gene>
    <name evidence="2" type="ORF">POCTA_138.1.T0340228</name>
</gene>
<feature type="region of interest" description="Disordered" evidence="1">
    <location>
        <begin position="1"/>
        <end position="23"/>
    </location>
</feature>
<keyword evidence="3" id="KW-1185">Reference proteome</keyword>